<dbReference type="Gene3D" id="1.20.5.340">
    <property type="match status" value="1"/>
</dbReference>
<protein>
    <recommendedName>
        <fullName evidence="3">Paramyosin</fullName>
    </recommendedName>
</protein>
<evidence type="ECO:0000256" key="3">
    <source>
        <dbReference type="ARBA" id="ARBA00018623"/>
    </source>
</evidence>
<sequence length="592" mass="68050">MEKEKQTVKSELDDLRTQIEHLQKGEAAAEKLSKQLEQQLNRIQTKIEDHVKQITDLNHSKTKLSSENSDLTRQIEEFERQIGTLNKAKTALQQQLDEAKRTLDDELRGKGSILNIRYLTSDLEQAREQLDEEQEAKIELQRQVTKLNAKVQQWRAHFQSQAAKLTEGEEQVEAALNKCNALEKVKPRLQGNVEDLMDLIDQLSEGGKSVHELEKSRKRAELEKEELQAALEDAQATLEQEEAKKKKLQSDINDLEVALDHANRTNADLQKTLKRIQQNITELQTQIEEEQRQRDKAREPAAVAERRANLINGELEELPTALKQAECARKAAENELHDAVDRISDINTQNANLFSQRRQLESTIAAMQADLDEAVSELKNNEEHAKKAKQDHALQVERLRKGLEQQVKDLQTHLDEAEANSLKGGKCVIAKLEQRIHELENENELEQHRHQETLKELRKNYRRLKELAFQTEEDRQNQLRLQDLIEKLQSKIKVYKQEIAAISLTKFRKVQTELGELINEKKKQEKTIENVFIFAEDSAERADLAENQLGKLRAKNRSSVSASRTSPARELREATTTVRATSTLRAGSVRQR</sequence>
<evidence type="ECO:0000313" key="13">
    <source>
        <dbReference type="EMBL" id="CAF1079017.1"/>
    </source>
</evidence>
<dbReference type="InterPro" id="IPR014751">
    <property type="entry name" value="XRCC4-like_C"/>
</dbReference>
<evidence type="ECO:0000256" key="7">
    <source>
        <dbReference type="ARBA" id="ARBA00023123"/>
    </source>
</evidence>
<evidence type="ECO:0000313" key="15">
    <source>
        <dbReference type="Proteomes" id="UP000663870"/>
    </source>
</evidence>
<evidence type="ECO:0000256" key="4">
    <source>
        <dbReference type="ARBA" id="ARBA00022433"/>
    </source>
</evidence>
<feature type="compositionally biased region" description="Polar residues" evidence="11">
    <location>
        <begin position="557"/>
        <end position="566"/>
    </location>
</feature>
<reference evidence="14" key="1">
    <citation type="submission" date="2021-02" db="EMBL/GenBank/DDBJ databases">
        <authorList>
            <person name="Nowell W R."/>
        </authorList>
    </citation>
    <scope>NUCLEOTIDE SEQUENCE</scope>
</reference>
<evidence type="ECO:0000313" key="14">
    <source>
        <dbReference type="EMBL" id="CAF1267222.1"/>
    </source>
</evidence>
<comment type="similarity">
    <text evidence="2">Belongs to the paramyosin family.</text>
</comment>
<keyword evidence="4" id="KW-0787">Thick filament</keyword>
<dbReference type="Pfam" id="PF01576">
    <property type="entry name" value="Myosin_tail_1"/>
    <property type="match status" value="2"/>
</dbReference>
<evidence type="ECO:0000256" key="1">
    <source>
        <dbReference type="ARBA" id="ARBA00004657"/>
    </source>
</evidence>
<comment type="caution">
    <text evidence="14">The sequence shown here is derived from an EMBL/GenBank/DDBJ whole genome shotgun (WGS) entry which is preliminary data.</text>
</comment>
<evidence type="ECO:0000256" key="10">
    <source>
        <dbReference type="SAM" id="Coils"/>
    </source>
</evidence>
<dbReference type="GO" id="GO:0032982">
    <property type="term" value="C:myosin filament"/>
    <property type="evidence" value="ECO:0007669"/>
    <property type="project" value="UniProtKB-KW"/>
</dbReference>
<dbReference type="SUPFAM" id="SSF90257">
    <property type="entry name" value="Myosin rod fragments"/>
    <property type="match status" value="2"/>
</dbReference>
<feature type="region of interest" description="Disordered" evidence="11">
    <location>
        <begin position="553"/>
        <end position="592"/>
    </location>
</feature>
<dbReference type="EMBL" id="CAJNOL010001021">
    <property type="protein sequence ID" value="CAF1267222.1"/>
    <property type="molecule type" value="Genomic_DNA"/>
</dbReference>
<feature type="coiled-coil region" evidence="10">
    <location>
        <begin position="5"/>
        <end position="185"/>
    </location>
</feature>
<keyword evidence="8" id="KW-0505">Motor protein</keyword>
<dbReference type="Gene3D" id="1.20.5.370">
    <property type="match status" value="3"/>
</dbReference>
<keyword evidence="9" id="KW-0514">Muscle protein</keyword>
<dbReference type="AlphaFoldDB" id="A0A815B9U0"/>
<keyword evidence="15" id="KW-1185">Reference proteome</keyword>
<keyword evidence="6 10" id="KW-0175">Coiled coil</keyword>
<organism evidence="14 15">
    <name type="scientific">Rotaria sordida</name>
    <dbReference type="NCBI Taxonomy" id="392033"/>
    <lineage>
        <taxon>Eukaryota</taxon>
        <taxon>Metazoa</taxon>
        <taxon>Spiralia</taxon>
        <taxon>Gnathifera</taxon>
        <taxon>Rotifera</taxon>
        <taxon>Eurotatoria</taxon>
        <taxon>Bdelloidea</taxon>
        <taxon>Philodinida</taxon>
        <taxon>Philodinidae</taxon>
        <taxon>Rotaria</taxon>
    </lineage>
</organism>
<dbReference type="Proteomes" id="UP000663870">
    <property type="component" value="Unassembled WGS sequence"/>
</dbReference>
<keyword evidence="5" id="KW-0963">Cytoplasm</keyword>
<evidence type="ECO:0000256" key="6">
    <source>
        <dbReference type="ARBA" id="ARBA00023054"/>
    </source>
</evidence>
<feature type="compositionally biased region" description="Polar residues" evidence="11">
    <location>
        <begin position="574"/>
        <end position="585"/>
    </location>
</feature>
<dbReference type="GO" id="GO:0016459">
    <property type="term" value="C:myosin complex"/>
    <property type="evidence" value="ECO:0007669"/>
    <property type="project" value="UniProtKB-KW"/>
</dbReference>
<dbReference type="Gene3D" id="1.20.5.1160">
    <property type="entry name" value="Vasodilator-stimulated phosphoprotein"/>
    <property type="match status" value="1"/>
</dbReference>
<proteinExistence type="inferred from homology"/>
<dbReference type="EMBL" id="CAJNOH010000576">
    <property type="protein sequence ID" value="CAF1079017.1"/>
    <property type="molecule type" value="Genomic_DNA"/>
</dbReference>
<feature type="domain" description="Myosin tail" evidence="12">
    <location>
        <begin position="1"/>
        <end position="171"/>
    </location>
</feature>
<dbReference type="PANTHER" id="PTHR46349:SF6">
    <property type="entry name" value="MYOSIN-6-LIKE"/>
    <property type="match status" value="1"/>
</dbReference>
<feature type="domain" description="Myosin tail" evidence="12">
    <location>
        <begin position="243"/>
        <end position="499"/>
    </location>
</feature>
<dbReference type="Proteomes" id="UP000663854">
    <property type="component" value="Unassembled WGS sequence"/>
</dbReference>
<gene>
    <name evidence="14" type="ORF">JXQ802_LOCUS27797</name>
    <name evidence="13" type="ORF">PYM288_LOCUS18569</name>
</gene>
<evidence type="ECO:0000256" key="5">
    <source>
        <dbReference type="ARBA" id="ARBA00022490"/>
    </source>
</evidence>
<evidence type="ECO:0000259" key="12">
    <source>
        <dbReference type="Pfam" id="PF01576"/>
    </source>
</evidence>
<evidence type="ECO:0000256" key="2">
    <source>
        <dbReference type="ARBA" id="ARBA00008447"/>
    </source>
</evidence>
<dbReference type="InterPro" id="IPR002928">
    <property type="entry name" value="Myosin_tail"/>
</dbReference>
<keyword evidence="7" id="KW-0518">Myosin</keyword>
<evidence type="ECO:0000256" key="11">
    <source>
        <dbReference type="SAM" id="MobiDB-lite"/>
    </source>
</evidence>
<dbReference type="GO" id="GO:0030016">
    <property type="term" value="C:myofibril"/>
    <property type="evidence" value="ECO:0007669"/>
    <property type="project" value="UniProtKB-SubCell"/>
</dbReference>
<accession>A0A815B9U0</accession>
<comment type="subcellular location">
    <subcellularLocation>
        <location evidence="1">Cytoplasm</location>
        <location evidence="1">Myofibril</location>
    </subcellularLocation>
</comment>
<evidence type="ECO:0000256" key="8">
    <source>
        <dbReference type="ARBA" id="ARBA00023175"/>
    </source>
</evidence>
<evidence type="ECO:0000256" key="9">
    <source>
        <dbReference type="ARBA" id="ARBA00023179"/>
    </source>
</evidence>
<dbReference type="PANTHER" id="PTHR46349">
    <property type="entry name" value="CINGULIN-LIKE PROTEIN 1-RELATED"/>
    <property type="match status" value="1"/>
</dbReference>
<name>A0A815B9U0_9BILA</name>